<gene>
    <name evidence="1" type="ORF">F2P81_024031</name>
</gene>
<dbReference type="AlphaFoldDB" id="A0A6A4RWC6"/>
<accession>A0A6A4RWC6</accession>
<name>A0A6A4RWC6_SCOMX</name>
<sequence>MSSTVFRCRYSDNANPWGSTVVQCAIESALQATEEHILYSETNTHQNYNSLPHSHLSEDKQLQVSNNKIVIIVIVMFQKTQISMQQVQLQNRLSIRQASKSVYTQFNERQQTYCATSAAHPECSGLFPKQTGYNKTFTIWIECINGNGRIVVISFDNHTCNDKENNLTLILAVALKHRSVQILALHISTVLRRSSGT</sequence>
<comment type="caution">
    <text evidence="1">The sequence shown here is derived from an EMBL/GenBank/DDBJ whole genome shotgun (WGS) entry which is preliminary data.</text>
</comment>
<evidence type="ECO:0000313" key="1">
    <source>
        <dbReference type="EMBL" id="KAF0023401.1"/>
    </source>
</evidence>
<protein>
    <submittedName>
        <fullName evidence="1">Uncharacterized protein</fullName>
    </submittedName>
</protein>
<evidence type="ECO:0000313" key="2">
    <source>
        <dbReference type="Proteomes" id="UP000438429"/>
    </source>
</evidence>
<organism evidence="1 2">
    <name type="scientific">Scophthalmus maximus</name>
    <name type="common">Turbot</name>
    <name type="synonym">Psetta maxima</name>
    <dbReference type="NCBI Taxonomy" id="52904"/>
    <lineage>
        <taxon>Eukaryota</taxon>
        <taxon>Metazoa</taxon>
        <taxon>Chordata</taxon>
        <taxon>Craniata</taxon>
        <taxon>Vertebrata</taxon>
        <taxon>Euteleostomi</taxon>
        <taxon>Actinopterygii</taxon>
        <taxon>Neopterygii</taxon>
        <taxon>Teleostei</taxon>
        <taxon>Neoteleostei</taxon>
        <taxon>Acanthomorphata</taxon>
        <taxon>Carangaria</taxon>
        <taxon>Pleuronectiformes</taxon>
        <taxon>Pleuronectoidei</taxon>
        <taxon>Scophthalmidae</taxon>
        <taxon>Scophthalmus</taxon>
    </lineage>
</organism>
<dbReference type="EMBL" id="VEVO01000022">
    <property type="protein sequence ID" value="KAF0023401.1"/>
    <property type="molecule type" value="Genomic_DNA"/>
</dbReference>
<reference evidence="1 2" key="1">
    <citation type="submission" date="2019-06" db="EMBL/GenBank/DDBJ databases">
        <title>Draft genomes of female and male turbot (Scophthalmus maximus).</title>
        <authorList>
            <person name="Xu H."/>
            <person name="Xu X.-W."/>
            <person name="Shao C."/>
            <person name="Chen S."/>
        </authorList>
    </citation>
    <scope>NUCLEOTIDE SEQUENCE [LARGE SCALE GENOMIC DNA]</scope>
    <source>
        <strain evidence="1">Ysfricsl-2016a</strain>
        <tissue evidence="1">Blood</tissue>
    </source>
</reference>
<proteinExistence type="predicted"/>
<dbReference type="Proteomes" id="UP000438429">
    <property type="component" value="Unassembled WGS sequence"/>
</dbReference>